<reference evidence="1" key="1">
    <citation type="submission" date="2019-07" db="EMBL/GenBank/DDBJ databases">
        <authorList>
            <person name="Dittberner H."/>
        </authorList>
    </citation>
    <scope>NUCLEOTIDE SEQUENCE [LARGE SCALE GENOMIC DNA]</scope>
</reference>
<name>A0A565ATF0_9BRAS</name>
<sequence>MFSVVPNLVTVGVSRSEPPDPATSPSPWLDSLSTTKLLQFLPEPPHPFDPPDPCASTIPYRTTDSIQIVSHLPPLASLFWTSLFHVSGDRCLAIYKASDVVIVDVALHNLSSFTGDVVGTFRFIFLFHGENYCTCSLLFQRELQSPIFLLHGETHLLFYGKPIFLLYGEISFLLYGEIQITKFLLYGVSLTKLSLDSHGVNRASNN</sequence>
<gene>
    <name evidence="1" type="ORF">ANE_LOCUS2353</name>
</gene>
<evidence type="ECO:0000313" key="1">
    <source>
        <dbReference type="EMBL" id="VVA91908.1"/>
    </source>
</evidence>
<evidence type="ECO:0000313" key="2">
    <source>
        <dbReference type="Proteomes" id="UP000489600"/>
    </source>
</evidence>
<dbReference type="Proteomes" id="UP000489600">
    <property type="component" value="Unassembled WGS sequence"/>
</dbReference>
<comment type="caution">
    <text evidence="1">The sequence shown here is derived from an EMBL/GenBank/DDBJ whole genome shotgun (WGS) entry which is preliminary data.</text>
</comment>
<protein>
    <submittedName>
        <fullName evidence="1">Uncharacterized protein</fullName>
    </submittedName>
</protein>
<dbReference type="AlphaFoldDB" id="A0A565ATF0"/>
<organism evidence="1 2">
    <name type="scientific">Arabis nemorensis</name>
    <dbReference type="NCBI Taxonomy" id="586526"/>
    <lineage>
        <taxon>Eukaryota</taxon>
        <taxon>Viridiplantae</taxon>
        <taxon>Streptophyta</taxon>
        <taxon>Embryophyta</taxon>
        <taxon>Tracheophyta</taxon>
        <taxon>Spermatophyta</taxon>
        <taxon>Magnoliopsida</taxon>
        <taxon>eudicotyledons</taxon>
        <taxon>Gunneridae</taxon>
        <taxon>Pentapetalae</taxon>
        <taxon>rosids</taxon>
        <taxon>malvids</taxon>
        <taxon>Brassicales</taxon>
        <taxon>Brassicaceae</taxon>
        <taxon>Arabideae</taxon>
        <taxon>Arabis</taxon>
    </lineage>
</organism>
<keyword evidence="2" id="KW-1185">Reference proteome</keyword>
<dbReference type="EMBL" id="CABITT030000001">
    <property type="protein sequence ID" value="VVA91908.1"/>
    <property type="molecule type" value="Genomic_DNA"/>
</dbReference>
<proteinExistence type="predicted"/>
<accession>A0A565ATF0</accession>